<evidence type="ECO:0000256" key="2">
    <source>
        <dbReference type="ARBA" id="ARBA00023136"/>
    </source>
</evidence>
<gene>
    <name evidence="4 6" type="primary">bamB</name>
    <name evidence="6" type="ORF">KDM89_12655</name>
</gene>
<dbReference type="PROSITE" id="PS51257">
    <property type="entry name" value="PROKAR_LIPOPROTEIN"/>
    <property type="match status" value="1"/>
</dbReference>
<evidence type="ECO:0000259" key="5">
    <source>
        <dbReference type="Pfam" id="PF13360"/>
    </source>
</evidence>
<dbReference type="Gene3D" id="2.130.10.10">
    <property type="entry name" value="YVTN repeat-like/Quinoprotein amine dehydrogenase"/>
    <property type="match status" value="1"/>
</dbReference>
<organism evidence="6 7">
    <name type="scientific">Undibacterium luofuense</name>
    <dbReference type="NCBI Taxonomy" id="2828733"/>
    <lineage>
        <taxon>Bacteria</taxon>
        <taxon>Pseudomonadati</taxon>
        <taxon>Pseudomonadota</taxon>
        <taxon>Betaproteobacteria</taxon>
        <taxon>Burkholderiales</taxon>
        <taxon>Oxalobacteraceae</taxon>
        <taxon>Undibacterium</taxon>
    </lineage>
</organism>
<proteinExistence type="inferred from homology"/>
<dbReference type="HAMAP" id="MF_00923">
    <property type="entry name" value="OM_assembly_BamB"/>
    <property type="match status" value="1"/>
</dbReference>
<dbReference type="InterPro" id="IPR015943">
    <property type="entry name" value="WD40/YVTN_repeat-like_dom_sf"/>
</dbReference>
<dbReference type="RefSeq" id="WP_212688288.1">
    <property type="nucleotide sequence ID" value="NZ_JAGSPN010000009.1"/>
</dbReference>
<keyword evidence="2 4" id="KW-0472">Membrane</keyword>
<dbReference type="EMBL" id="JAGSPN010000009">
    <property type="protein sequence ID" value="MBR7782998.1"/>
    <property type="molecule type" value="Genomic_DNA"/>
</dbReference>
<keyword evidence="7" id="KW-1185">Reference proteome</keyword>
<comment type="subcellular location">
    <subcellularLocation>
        <location evidence="4">Cell outer membrane</location>
        <topology evidence="4">Lipid-anchor</topology>
    </subcellularLocation>
</comment>
<evidence type="ECO:0000256" key="4">
    <source>
        <dbReference type="HAMAP-Rule" id="MF_00923"/>
    </source>
</evidence>
<dbReference type="Pfam" id="PF13360">
    <property type="entry name" value="PQQ_2"/>
    <property type="match status" value="1"/>
</dbReference>
<comment type="caution">
    <text evidence="6">The sequence shown here is derived from an EMBL/GenBank/DDBJ whole genome shotgun (WGS) entry which is preliminary data.</text>
</comment>
<reference evidence="6" key="1">
    <citation type="submission" date="2021-04" db="EMBL/GenBank/DDBJ databases">
        <title>novel species isolated from subtropical streams in China.</title>
        <authorList>
            <person name="Lu H."/>
        </authorList>
    </citation>
    <scope>NUCLEOTIDE SEQUENCE</scope>
    <source>
        <strain evidence="6">LFS511W</strain>
    </source>
</reference>
<dbReference type="InterPro" id="IPR002372">
    <property type="entry name" value="PQQ_rpt_dom"/>
</dbReference>
<dbReference type="SMART" id="SM00564">
    <property type="entry name" value="PQQ"/>
    <property type="match status" value="7"/>
</dbReference>
<dbReference type="InterPro" id="IPR017687">
    <property type="entry name" value="BamB"/>
</dbReference>
<dbReference type="Proteomes" id="UP000680067">
    <property type="component" value="Unassembled WGS sequence"/>
</dbReference>
<keyword evidence="1 4" id="KW-0732">Signal</keyword>
<dbReference type="PANTHER" id="PTHR34512">
    <property type="entry name" value="CELL SURFACE PROTEIN"/>
    <property type="match status" value="1"/>
</dbReference>
<evidence type="ECO:0000313" key="6">
    <source>
        <dbReference type="EMBL" id="MBR7782998.1"/>
    </source>
</evidence>
<comment type="function">
    <text evidence="4">Part of the outer membrane protein assembly complex, which is involved in assembly and insertion of beta-barrel proteins into the outer membrane.</text>
</comment>
<dbReference type="SUPFAM" id="SSF50998">
    <property type="entry name" value="Quinoprotein alcohol dehydrogenase-like"/>
    <property type="match status" value="1"/>
</dbReference>
<evidence type="ECO:0000256" key="1">
    <source>
        <dbReference type="ARBA" id="ARBA00022729"/>
    </source>
</evidence>
<comment type="subunit">
    <text evidence="4">Part of the Bam complex.</text>
</comment>
<dbReference type="InterPro" id="IPR018391">
    <property type="entry name" value="PQQ_b-propeller_rpt"/>
</dbReference>
<keyword evidence="4" id="KW-0564">Palmitate</keyword>
<dbReference type="InterPro" id="IPR011047">
    <property type="entry name" value="Quinoprotein_ADH-like_sf"/>
</dbReference>
<keyword evidence="4" id="KW-0449">Lipoprotein</keyword>
<name>A0A941DLF7_9BURK</name>
<dbReference type="PANTHER" id="PTHR34512:SF30">
    <property type="entry name" value="OUTER MEMBRANE PROTEIN ASSEMBLY FACTOR BAMB"/>
    <property type="match status" value="1"/>
</dbReference>
<comment type="similarity">
    <text evidence="4">Belongs to the BamB family.</text>
</comment>
<dbReference type="GO" id="GO:0043165">
    <property type="term" value="P:Gram-negative-bacterium-type cell outer membrane assembly"/>
    <property type="evidence" value="ECO:0007669"/>
    <property type="project" value="UniProtKB-UniRule"/>
</dbReference>
<protein>
    <recommendedName>
        <fullName evidence="4">Outer membrane protein assembly factor BamB</fullName>
    </recommendedName>
</protein>
<dbReference type="GO" id="GO:0051205">
    <property type="term" value="P:protein insertion into membrane"/>
    <property type="evidence" value="ECO:0007669"/>
    <property type="project" value="UniProtKB-UniRule"/>
</dbReference>
<dbReference type="AlphaFoldDB" id="A0A941DLF7"/>
<evidence type="ECO:0000313" key="7">
    <source>
        <dbReference type="Proteomes" id="UP000680067"/>
    </source>
</evidence>
<dbReference type="NCBIfam" id="TIGR03300">
    <property type="entry name" value="assembly_YfgL"/>
    <property type="match status" value="1"/>
</dbReference>
<dbReference type="GO" id="GO:0009279">
    <property type="term" value="C:cell outer membrane"/>
    <property type="evidence" value="ECO:0007669"/>
    <property type="project" value="UniProtKB-SubCell"/>
</dbReference>
<accession>A0A941DLF7</accession>
<sequence length="381" mass="39480">MRLLVQIVPLVVVLALSGCSSWNPFSKAESKKPAELVEVKSSMAVKQQWSLSVGRSENYFFVPAIDGTSGFAAAADGSILKFDVATGRQLWKVSAGSRLTAGIAAGNGLLVVAGEKGKIFGFSSVDGTAKWSVSESSEILAIPLVSSSTVILRTNENKIIALDATSGARKWIVERPLPSLTLRAASGMTVVGDALIAALPGGKLVAVSLGNGAIKWEAVVGEPKGATELERVADVMGIPSVVGKTVCAVTYQGRVGCFDIQSGTQRWVKPVSSEVGASADERFVFAADVNGVVTAYAKEGGASAWKNDKLLYRGLSSPVSFGNVVAIGDFAGYIHFLSREDGSFAARLQTDGSAVLGNPVVAGSRLIVQTKGGSVVSVGIE</sequence>
<feature type="domain" description="Pyrrolo-quinoline quinone repeat" evidence="5">
    <location>
        <begin position="76"/>
        <end position="307"/>
    </location>
</feature>
<keyword evidence="3 4" id="KW-0998">Cell outer membrane</keyword>
<evidence type="ECO:0000256" key="3">
    <source>
        <dbReference type="ARBA" id="ARBA00023237"/>
    </source>
</evidence>